<dbReference type="Proteomes" id="UP001152795">
    <property type="component" value="Unassembled WGS sequence"/>
</dbReference>
<protein>
    <recommendedName>
        <fullName evidence="1">Endonuclease/exonuclease/phosphatase domain-containing protein</fullName>
    </recommendedName>
</protein>
<dbReference type="InterPro" id="IPR005135">
    <property type="entry name" value="Endo/exonuclease/phosphatase"/>
</dbReference>
<dbReference type="PANTHER" id="PTHR33776:SF4">
    <property type="entry name" value="ENDONUCLEASE_EXONUCLEASE_PHOSPHATASE DOMAIN-CONTAINING PROTEIN"/>
    <property type="match status" value="1"/>
</dbReference>
<reference evidence="2" key="1">
    <citation type="submission" date="2020-04" db="EMBL/GenBank/DDBJ databases">
        <authorList>
            <person name="Alioto T."/>
            <person name="Alioto T."/>
            <person name="Gomez Garrido J."/>
        </authorList>
    </citation>
    <scope>NUCLEOTIDE SEQUENCE</scope>
    <source>
        <strain evidence="2">A484AB</strain>
    </source>
</reference>
<dbReference type="PANTHER" id="PTHR33776">
    <property type="entry name" value="ENDO/EXONUCLEASE/PHOSPHATASE DOMAIN-CONTAINING PROTEIN"/>
    <property type="match status" value="1"/>
</dbReference>
<gene>
    <name evidence="2" type="ORF">PACLA_8A013354</name>
</gene>
<dbReference type="EMBL" id="CACRXK020012766">
    <property type="protein sequence ID" value="CAB4023962.1"/>
    <property type="molecule type" value="Genomic_DNA"/>
</dbReference>
<sequence>MQTVEFAHQHDIAILTISETWLNSSVTNRVIDIPGYKLYRLGRKYKKGGGVCVYLRDSLKAKLLKSLSQINEPGFHQLWLTVQHAKLKSIIVCVAYRPPDCQPTCFVNDLTPALTSALAVGKEIFIAGDLNCNMLSDCVESAKLREFCNTFNLTQLISQPTRVTAHSSTLLDVILTTNNDLVSKSDVICTDISDHFP</sequence>
<dbReference type="Gene3D" id="3.60.10.10">
    <property type="entry name" value="Endonuclease/exonuclease/phosphatase"/>
    <property type="match status" value="1"/>
</dbReference>
<evidence type="ECO:0000313" key="2">
    <source>
        <dbReference type="EMBL" id="CAB4023962.1"/>
    </source>
</evidence>
<name>A0A7D9J897_PARCT</name>
<dbReference type="GO" id="GO:0003824">
    <property type="term" value="F:catalytic activity"/>
    <property type="evidence" value="ECO:0007669"/>
    <property type="project" value="InterPro"/>
</dbReference>
<dbReference type="OrthoDB" id="414730at2759"/>
<accession>A0A7D9J897</accession>
<feature type="domain" description="Endonuclease/exonuclease/phosphatase" evidence="1">
    <location>
        <begin position="91"/>
        <end position="197"/>
    </location>
</feature>
<evidence type="ECO:0000313" key="3">
    <source>
        <dbReference type="Proteomes" id="UP001152795"/>
    </source>
</evidence>
<keyword evidence="3" id="KW-1185">Reference proteome</keyword>
<proteinExistence type="predicted"/>
<feature type="non-terminal residue" evidence="2">
    <location>
        <position position="197"/>
    </location>
</feature>
<evidence type="ECO:0000259" key="1">
    <source>
        <dbReference type="Pfam" id="PF14529"/>
    </source>
</evidence>
<dbReference type="AlphaFoldDB" id="A0A7D9J897"/>
<dbReference type="Pfam" id="PF14529">
    <property type="entry name" value="Exo_endo_phos_2"/>
    <property type="match status" value="1"/>
</dbReference>
<dbReference type="InterPro" id="IPR036691">
    <property type="entry name" value="Endo/exonu/phosph_ase_sf"/>
</dbReference>
<dbReference type="SUPFAM" id="SSF56219">
    <property type="entry name" value="DNase I-like"/>
    <property type="match status" value="1"/>
</dbReference>
<comment type="caution">
    <text evidence="2">The sequence shown here is derived from an EMBL/GenBank/DDBJ whole genome shotgun (WGS) entry which is preliminary data.</text>
</comment>
<organism evidence="2 3">
    <name type="scientific">Paramuricea clavata</name>
    <name type="common">Red gorgonian</name>
    <name type="synonym">Violescent sea-whip</name>
    <dbReference type="NCBI Taxonomy" id="317549"/>
    <lineage>
        <taxon>Eukaryota</taxon>
        <taxon>Metazoa</taxon>
        <taxon>Cnidaria</taxon>
        <taxon>Anthozoa</taxon>
        <taxon>Octocorallia</taxon>
        <taxon>Malacalcyonacea</taxon>
        <taxon>Plexauridae</taxon>
        <taxon>Paramuricea</taxon>
    </lineage>
</organism>